<keyword evidence="4" id="KW-1185">Reference proteome</keyword>
<accession>A0A6I2FHL5</accession>
<organism evidence="3 4">
    <name type="scientific">Agromyces agglutinans</name>
    <dbReference type="NCBI Taxonomy" id="2662258"/>
    <lineage>
        <taxon>Bacteria</taxon>
        <taxon>Bacillati</taxon>
        <taxon>Actinomycetota</taxon>
        <taxon>Actinomycetes</taxon>
        <taxon>Micrococcales</taxon>
        <taxon>Microbacteriaceae</taxon>
        <taxon>Agromyces</taxon>
    </lineage>
</organism>
<dbReference type="Pfam" id="PF08327">
    <property type="entry name" value="AHSA1"/>
    <property type="match status" value="1"/>
</dbReference>
<dbReference type="Proteomes" id="UP000431080">
    <property type="component" value="Unassembled WGS sequence"/>
</dbReference>
<dbReference type="SUPFAM" id="SSF55961">
    <property type="entry name" value="Bet v1-like"/>
    <property type="match status" value="1"/>
</dbReference>
<proteinExistence type="inferred from homology"/>
<dbReference type="InterPro" id="IPR023393">
    <property type="entry name" value="START-like_dom_sf"/>
</dbReference>
<evidence type="ECO:0000313" key="4">
    <source>
        <dbReference type="Proteomes" id="UP000431080"/>
    </source>
</evidence>
<dbReference type="InterPro" id="IPR013538">
    <property type="entry name" value="ASHA1/2-like_C"/>
</dbReference>
<evidence type="ECO:0000256" key="1">
    <source>
        <dbReference type="ARBA" id="ARBA00006817"/>
    </source>
</evidence>
<dbReference type="Gene3D" id="3.30.530.20">
    <property type="match status" value="1"/>
</dbReference>
<evidence type="ECO:0000259" key="2">
    <source>
        <dbReference type="Pfam" id="PF08327"/>
    </source>
</evidence>
<sequence length="143" mass="15687">MTPAVGVSRRIRASAERLFDAWLDPAALTQWMRRPGDDAPVVVADARVGGGFSITMHGPTGHVVHVGEYVEIDRPRALSFTWRSEHTVGVDSIVHVTFTPDDDATVVAVRHELLPDEASAGKHRAGWSEILDRYVDEYGEEAA</sequence>
<reference evidence="3 4" key="1">
    <citation type="submission" date="2019-10" db="EMBL/GenBank/DDBJ databases">
        <authorList>
            <person name="Nie G."/>
            <person name="Ming H."/>
            <person name="Yi B."/>
        </authorList>
    </citation>
    <scope>NUCLEOTIDE SEQUENCE [LARGE SCALE GENOMIC DNA]</scope>
    <source>
        <strain evidence="3 4">CFH 90414</strain>
    </source>
</reference>
<protein>
    <submittedName>
        <fullName evidence="3">SRPBCC domain-containing protein</fullName>
    </submittedName>
</protein>
<gene>
    <name evidence="3" type="ORF">GE115_10685</name>
</gene>
<dbReference type="AlphaFoldDB" id="A0A6I2FHL5"/>
<comment type="caution">
    <text evidence="3">The sequence shown here is derived from an EMBL/GenBank/DDBJ whole genome shotgun (WGS) entry which is preliminary data.</text>
</comment>
<feature type="domain" description="Activator of Hsp90 ATPase homologue 1/2-like C-terminal" evidence="2">
    <location>
        <begin position="13"/>
        <end position="133"/>
    </location>
</feature>
<dbReference type="CDD" id="cd07814">
    <property type="entry name" value="SRPBCC_CalC_Aha1-like"/>
    <property type="match status" value="1"/>
</dbReference>
<evidence type="ECO:0000313" key="3">
    <source>
        <dbReference type="EMBL" id="MRG60328.1"/>
    </source>
</evidence>
<dbReference type="EMBL" id="WJIF01000005">
    <property type="protein sequence ID" value="MRG60328.1"/>
    <property type="molecule type" value="Genomic_DNA"/>
</dbReference>
<name>A0A6I2FHL5_9MICO</name>
<dbReference type="RefSeq" id="WP_153684773.1">
    <property type="nucleotide sequence ID" value="NZ_WJIF01000005.1"/>
</dbReference>
<comment type="similarity">
    <text evidence="1">Belongs to the AHA1 family.</text>
</comment>